<evidence type="ECO:0000313" key="2">
    <source>
        <dbReference type="EMBL" id="MDT8879249.1"/>
    </source>
</evidence>
<protein>
    <submittedName>
        <fullName evidence="2">Uncharacterized protein</fullName>
    </submittedName>
</protein>
<feature type="signal peptide" evidence="1">
    <location>
        <begin position="1"/>
        <end position="34"/>
    </location>
</feature>
<organism evidence="2 3">
    <name type="scientific">Halomonas saccharevitans</name>
    <dbReference type="NCBI Taxonomy" id="416872"/>
    <lineage>
        <taxon>Bacteria</taxon>
        <taxon>Pseudomonadati</taxon>
        <taxon>Pseudomonadota</taxon>
        <taxon>Gammaproteobacteria</taxon>
        <taxon>Oceanospirillales</taxon>
        <taxon>Halomonadaceae</taxon>
        <taxon>Halomonas</taxon>
    </lineage>
</organism>
<evidence type="ECO:0000313" key="3">
    <source>
        <dbReference type="Proteomes" id="UP001255917"/>
    </source>
</evidence>
<accession>A0ABU3NDJ0</accession>
<reference evidence="3" key="1">
    <citation type="submission" date="2023-07" db="EMBL/GenBank/DDBJ databases">
        <title>Substrates and metabolic shifts associated with increased methane emissions in unrestored hypersaline salterns.</title>
        <authorList>
            <person name="Bueno De Mesquita C.P."/>
            <person name="Tringe S.G."/>
        </authorList>
    </citation>
    <scope>NUCLEOTIDE SEQUENCE [LARGE SCALE GENOMIC DNA]</scope>
    <source>
        <strain evidence="3">I4</strain>
    </source>
</reference>
<name>A0ABU3NDJ0_9GAMM</name>
<dbReference type="Proteomes" id="UP001255917">
    <property type="component" value="Unassembled WGS sequence"/>
</dbReference>
<dbReference type="EMBL" id="JAVXUR010000002">
    <property type="protein sequence ID" value="MDT8879249.1"/>
    <property type="molecule type" value="Genomic_DNA"/>
</dbReference>
<keyword evidence="1" id="KW-0732">Signal</keyword>
<sequence>MTVPARHSHHPRGQRLLALLLAVLLSVASLSGHAAMDACSVDCATTLAEMVDGVDDDCGACAAMAAMPLIAAGAADTLAGNADPALVDFIPLPARPPPRP</sequence>
<feature type="chain" id="PRO_5045961176" evidence="1">
    <location>
        <begin position="35"/>
        <end position="100"/>
    </location>
</feature>
<proteinExistence type="predicted"/>
<dbReference type="RefSeq" id="WP_315585981.1">
    <property type="nucleotide sequence ID" value="NZ_JAVXUR010000002.1"/>
</dbReference>
<comment type="caution">
    <text evidence="2">The sequence shown here is derived from an EMBL/GenBank/DDBJ whole genome shotgun (WGS) entry which is preliminary data.</text>
</comment>
<evidence type="ECO:0000256" key="1">
    <source>
        <dbReference type="SAM" id="SignalP"/>
    </source>
</evidence>
<gene>
    <name evidence="2" type="ORF">RSO68_07185</name>
</gene>
<keyword evidence="3" id="KW-1185">Reference proteome</keyword>